<dbReference type="PANTHER" id="PTHR30572:SF4">
    <property type="entry name" value="ABC TRANSPORTER PERMEASE YTRF"/>
    <property type="match status" value="1"/>
</dbReference>
<dbReference type="InterPro" id="IPR050250">
    <property type="entry name" value="Macrolide_Exporter_MacB"/>
</dbReference>
<dbReference type="EMBL" id="CP035945">
    <property type="protein sequence ID" value="QBE96784.1"/>
    <property type="molecule type" value="Genomic_DNA"/>
</dbReference>
<evidence type="ECO:0000256" key="6">
    <source>
        <dbReference type="ARBA" id="ARBA00038076"/>
    </source>
</evidence>
<evidence type="ECO:0000256" key="5">
    <source>
        <dbReference type="ARBA" id="ARBA00023136"/>
    </source>
</evidence>
<evidence type="ECO:0000256" key="3">
    <source>
        <dbReference type="ARBA" id="ARBA00022692"/>
    </source>
</evidence>
<dbReference type="InterPro" id="IPR003838">
    <property type="entry name" value="ABC3_permease_C"/>
</dbReference>
<evidence type="ECO:0000259" key="8">
    <source>
        <dbReference type="Pfam" id="PF02687"/>
    </source>
</evidence>
<evidence type="ECO:0000313" key="10">
    <source>
        <dbReference type="Proteomes" id="UP000289794"/>
    </source>
</evidence>
<accession>A0A4P6LW80</accession>
<dbReference type="Proteomes" id="UP000289794">
    <property type="component" value="Chromosome"/>
</dbReference>
<feature type="transmembrane region" description="Helical" evidence="7">
    <location>
        <begin position="760"/>
        <end position="779"/>
    </location>
</feature>
<evidence type="ECO:0000313" key="9">
    <source>
        <dbReference type="EMBL" id="QBE96784.1"/>
    </source>
</evidence>
<feature type="transmembrane region" description="Helical" evidence="7">
    <location>
        <begin position="25"/>
        <end position="47"/>
    </location>
</feature>
<protein>
    <recommendedName>
        <fullName evidence="8">ABC3 transporter permease C-terminal domain-containing protein</fullName>
    </recommendedName>
</protein>
<feature type="transmembrane region" description="Helical" evidence="7">
    <location>
        <begin position="304"/>
        <end position="326"/>
    </location>
</feature>
<evidence type="ECO:0000256" key="1">
    <source>
        <dbReference type="ARBA" id="ARBA00004651"/>
    </source>
</evidence>
<keyword evidence="3 7" id="KW-0812">Transmembrane</keyword>
<comment type="similarity">
    <text evidence="6">Belongs to the ABC-4 integral membrane protein family.</text>
</comment>
<feature type="transmembrane region" description="Helical" evidence="7">
    <location>
        <begin position="332"/>
        <end position="355"/>
    </location>
</feature>
<organism evidence="9 10">
    <name type="scientific">Blautia producta</name>
    <dbReference type="NCBI Taxonomy" id="33035"/>
    <lineage>
        <taxon>Bacteria</taxon>
        <taxon>Bacillati</taxon>
        <taxon>Bacillota</taxon>
        <taxon>Clostridia</taxon>
        <taxon>Lachnospirales</taxon>
        <taxon>Lachnospiraceae</taxon>
        <taxon>Blautia</taxon>
    </lineage>
</organism>
<feature type="transmembrane region" description="Helical" evidence="7">
    <location>
        <begin position="665"/>
        <end position="690"/>
    </location>
</feature>
<feature type="transmembrane region" description="Helical" evidence="7">
    <location>
        <begin position="407"/>
        <end position="431"/>
    </location>
</feature>
<gene>
    <name evidence="9" type="ORF">PMF13cell1_02331</name>
</gene>
<feature type="transmembrane region" description="Helical" evidence="7">
    <location>
        <begin position="249"/>
        <end position="274"/>
    </location>
</feature>
<keyword evidence="4 7" id="KW-1133">Transmembrane helix</keyword>
<dbReference type="KEGG" id="bpro:PMF13cell1_02331"/>
<keyword evidence="5 7" id="KW-0472">Membrane</keyword>
<comment type="subcellular location">
    <subcellularLocation>
        <location evidence="1">Cell membrane</location>
        <topology evidence="1">Multi-pass membrane protein</topology>
    </subcellularLocation>
</comment>
<feature type="transmembrane region" description="Helical" evidence="7">
    <location>
        <begin position="711"/>
        <end position="740"/>
    </location>
</feature>
<reference evidence="9 10" key="1">
    <citation type="submission" date="2019-01" db="EMBL/GenBank/DDBJ databases">
        <title>PMF-metabolizing Aryl O-demethylase.</title>
        <authorList>
            <person name="Kim M."/>
        </authorList>
    </citation>
    <scope>NUCLEOTIDE SEQUENCE [LARGE SCALE GENOMIC DNA]</scope>
    <source>
        <strain evidence="9 10">PMF1</strain>
    </source>
</reference>
<sequence length="795" mass="89620">MNIDKNNNRRVVWRTAKSNLLGNRLYSFFTVLTIILAVSLISGLAMVQKSAETKKQKILDTMQHVMYMNITEQQMQGLSEDEQTEMMVPYKEGSEVKEDGVKLYPFYIESHSSGIVTYTPAEGKVPELENEIAVDRQLLKALGKEEKTGTELELSFADGERESFVVCGILERDQELSRYPVYVSKAYADNSRALRDIPYTALVKIVDAGDMQISEFSGVVNNLAVKYEIDRNQVNINGNFEYSLQKTSAVLLIGVVGLIILFAAVVVIYSIFYLSVTGRIHQIGQLRTIGMTKKQINRMIFSEGLMLSGIGIPAGILIGIVSAYFIRPGGFTGAGLFLTVCMSAAFGVLTVLFSVSKPAKMAGNISPVEAVRYTGDEKSREEKDRPHRKLTARTMAKSVWNNNGKRGVLTTVSLAIGGILFMTGAAYMAAWDAEEYSRAGDFEDWEYIVDYAYDAHGNTQRYGITEWQMEGTLSEELKQKLENIPNVKRVKKEINTSAIIRDGSRELMENIYPVTEENREELDALLDAGSTDRLDQNSVIIVNTRLIESIFQISLDMEKEVELEWYNGTDRERTVKIVGVKERADDDRNLEDGIYISGKVMEEMWPEMNKTSAFYVTAEEYGNNAEAVEEDILNILDDYKNLRLQTLREKKIDDAAQTKALNTQVYGLTIFIIIFSIFNMINTSISSITARRREFAMLESIGMERRQIVKMLCIENIYLAVPNLIITLTAGGLAGFGIVWALRKYAGAAYMHFQFPLAEYGIYALCMLFVPMLITYICLRLQNRDSLVTRINYTE</sequence>
<feature type="domain" description="ABC3 transporter permease C-terminal" evidence="8">
    <location>
        <begin position="255"/>
        <end position="361"/>
    </location>
</feature>
<keyword evidence="2" id="KW-1003">Cell membrane</keyword>
<evidence type="ECO:0000256" key="2">
    <source>
        <dbReference type="ARBA" id="ARBA00022475"/>
    </source>
</evidence>
<dbReference type="GO" id="GO:0005886">
    <property type="term" value="C:plasma membrane"/>
    <property type="evidence" value="ECO:0007669"/>
    <property type="project" value="UniProtKB-SubCell"/>
</dbReference>
<evidence type="ECO:0000256" key="7">
    <source>
        <dbReference type="SAM" id="Phobius"/>
    </source>
</evidence>
<dbReference type="AlphaFoldDB" id="A0A4P6LW80"/>
<proteinExistence type="inferred from homology"/>
<feature type="domain" description="ABC3 transporter permease C-terminal" evidence="8">
    <location>
        <begin position="668"/>
        <end position="781"/>
    </location>
</feature>
<dbReference type="Pfam" id="PF02687">
    <property type="entry name" value="FtsX"/>
    <property type="match status" value="2"/>
</dbReference>
<dbReference type="GO" id="GO:0022857">
    <property type="term" value="F:transmembrane transporter activity"/>
    <property type="evidence" value="ECO:0007669"/>
    <property type="project" value="TreeGrafter"/>
</dbReference>
<name>A0A4P6LW80_9FIRM</name>
<evidence type="ECO:0000256" key="4">
    <source>
        <dbReference type="ARBA" id="ARBA00022989"/>
    </source>
</evidence>
<dbReference type="PANTHER" id="PTHR30572">
    <property type="entry name" value="MEMBRANE COMPONENT OF TRANSPORTER-RELATED"/>
    <property type="match status" value="1"/>
</dbReference>
<dbReference type="RefSeq" id="WP_130180810.1">
    <property type="nucleotide sequence ID" value="NZ_CP035945.1"/>
</dbReference>